<feature type="region of interest" description="Disordered" evidence="1">
    <location>
        <begin position="217"/>
        <end position="243"/>
    </location>
</feature>
<evidence type="ECO:0000313" key="3">
    <source>
        <dbReference type="Proteomes" id="UP000011618"/>
    </source>
</evidence>
<dbReference type="AlphaFoldDB" id="L9YGK3"/>
<dbReference type="EMBL" id="AOII01000099">
    <property type="protein sequence ID" value="ELY73224.1"/>
    <property type="molecule type" value="Genomic_DNA"/>
</dbReference>
<protein>
    <submittedName>
        <fullName evidence="2">Uncharacterized protein</fullName>
    </submittedName>
</protein>
<name>L9YGK3_9EURY</name>
<comment type="caution">
    <text evidence="2">The sequence shown here is derived from an EMBL/GenBank/DDBJ whole genome shotgun (WGS) entry which is preliminary data.</text>
</comment>
<accession>L9YGK3</accession>
<feature type="compositionally biased region" description="Basic and acidic residues" evidence="1">
    <location>
        <begin position="217"/>
        <end position="236"/>
    </location>
</feature>
<evidence type="ECO:0000313" key="2">
    <source>
        <dbReference type="EMBL" id="ELY73224.1"/>
    </source>
</evidence>
<feature type="region of interest" description="Disordered" evidence="1">
    <location>
        <begin position="152"/>
        <end position="201"/>
    </location>
</feature>
<reference evidence="2 3" key="1">
    <citation type="journal article" date="2014" name="PLoS Genet.">
        <title>Phylogenetically driven sequencing of extremely halophilic archaea reveals strategies for static and dynamic osmo-response.</title>
        <authorList>
            <person name="Becker E.A."/>
            <person name="Seitzer P.M."/>
            <person name="Tritt A."/>
            <person name="Larsen D."/>
            <person name="Krusor M."/>
            <person name="Yao A.I."/>
            <person name="Wu D."/>
            <person name="Madern D."/>
            <person name="Eisen J.A."/>
            <person name="Darling A.E."/>
            <person name="Facciotti M.T."/>
        </authorList>
    </citation>
    <scope>NUCLEOTIDE SEQUENCE [LARGE SCALE GENOMIC DNA]</scope>
    <source>
        <strain evidence="2 3">DSM 3751</strain>
    </source>
</reference>
<gene>
    <name evidence="2" type="ORF">C487_17520</name>
</gene>
<dbReference type="OrthoDB" id="206521at2157"/>
<feature type="compositionally biased region" description="Polar residues" evidence="1">
    <location>
        <begin position="173"/>
        <end position="182"/>
    </location>
</feature>
<dbReference type="RefSeq" id="WP_006187044.1">
    <property type="nucleotide sequence ID" value="NZ_AOII01000099.1"/>
</dbReference>
<proteinExistence type="predicted"/>
<organism evidence="2 3">
    <name type="scientific">Natrinema pallidum DSM 3751</name>
    <dbReference type="NCBI Taxonomy" id="1227495"/>
    <lineage>
        <taxon>Archaea</taxon>
        <taxon>Methanobacteriati</taxon>
        <taxon>Methanobacteriota</taxon>
        <taxon>Stenosarchaea group</taxon>
        <taxon>Halobacteria</taxon>
        <taxon>Halobacteriales</taxon>
        <taxon>Natrialbaceae</taxon>
        <taxon>Natrinema</taxon>
    </lineage>
</organism>
<sequence length="243" mass="26939">MDRHPNHYNTQKVSDAELRERVRECYANGDTLAAGGVTAEVVAADLPIVPETAKGRLRDLADEGDLERDWGFEDDGQQRLGYRPATAEEKRLVTDGGRDVRSSDDTDRYLVTVDSETHEGEWLRMVSCPIPHCDAVQGEDYGRFSSHLAAEHDPEDVGLSSDGRRVATDGGVDQSSSGTERSCPSCGWEVPESQSQLLDPTHGRVWTCEDDSCRVRRFVDRSQETDTEREDHDESGRNNGGDA</sequence>
<evidence type="ECO:0000256" key="1">
    <source>
        <dbReference type="SAM" id="MobiDB-lite"/>
    </source>
</evidence>
<dbReference type="Proteomes" id="UP000011618">
    <property type="component" value="Unassembled WGS sequence"/>
</dbReference>
<dbReference type="PATRIC" id="fig|1227495.3.peg.3506"/>